<proteinExistence type="predicted"/>
<sequence length="170" mass="19114">MISKLEATNEVFVCKEGNTGKGESLLMVKDAITYKQQSRIEKFSKLDVECYDTQAFNAGDQKWKIQVYPKGKGTGIGTHISLFLALADPSTLPPNSKIYAKFKLTIVSQTNSNLHQSRTETYWFSASKKECGWNRFLTLDYFDYPSLGYLVKDTCCVEAEVTIHGVASRT</sequence>
<evidence type="ECO:0000313" key="2">
    <source>
        <dbReference type="Proteomes" id="UP000828048"/>
    </source>
</evidence>
<dbReference type="Proteomes" id="UP000828048">
    <property type="component" value="Chromosome 12"/>
</dbReference>
<accession>A0ACB7ZEB4</accession>
<organism evidence="1 2">
    <name type="scientific">Vaccinium darrowii</name>
    <dbReference type="NCBI Taxonomy" id="229202"/>
    <lineage>
        <taxon>Eukaryota</taxon>
        <taxon>Viridiplantae</taxon>
        <taxon>Streptophyta</taxon>
        <taxon>Embryophyta</taxon>
        <taxon>Tracheophyta</taxon>
        <taxon>Spermatophyta</taxon>
        <taxon>Magnoliopsida</taxon>
        <taxon>eudicotyledons</taxon>
        <taxon>Gunneridae</taxon>
        <taxon>Pentapetalae</taxon>
        <taxon>asterids</taxon>
        <taxon>Ericales</taxon>
        <taxon>Ericaceae</taxon>
        <taxon>Vaccinioideae</taxon>
        <taxon>Vaccinieae</taxon>
        <taxon>Vaccinium</taxon>
    </lineage>
</organism>
<protein>
    <submittedName>
        <fullName evidence="1">Uncharacterized protein</fullName>
    </submittedName>
</protein>
<comment type="caution">
    <text evidence="1">The sequence shown here is derived from an EMBL/GenBank/DDBJ whole genome shotgun (WGS) entry which is preliminary data.</text>
</comment>
<evidence type="ECO:0000313" key="1">
    <source>
        <dbReference type="EMBL" id="KAH7863955.1"/>
    </source>
</evidence>
<dbReference type="EMBL" id="CM037162">
    <property type="protein sequence ID" value="KAH7863955.1"/>
    <property type="molecule type" value="Genomic_DNA"/>
</dbReference>
<name>A0ACB7ZEB4_9ERIC</name>
<reference evidence="1 2" key="1">
    <citation type="journal article" date="2021" name="Hortic Res">
        <title>High-quality reference genome and annotation aids understanding of berry development for evergreen blueberry (Vaccinium darrowii).</title>
        <authorList>
            <person name="Yu J."/>
            <person name="Hulse-Kemp A.M."/>
            <person name="Babiker E."/>
            <person name="Staton M."/>
        </authorList>
    </citation>
    <scope>NUCLEOTIDE SEQUENCE [LARGE SCALE GENOMIC DNA]</scope>
    <source>
        <strain evidence="2">cv. NJ 8807/NJ 8810</strain>
        <tissue evidence="1">Young leaf</tissue>
    </source>
</reference>
<gene>
    <name evidence="1" type="ORF">Vadar_023971</name>
</gene>
<keyword evidence="2" id="KW-1185">Reference proteome</keyword>